<reference evidence="1 2" key="1">
    <citation type="journal article" date="2019" name="bioRxiv">
        <title>Genomics, evolutionary history and diagnostics of the Alternaria alternata species group including apple and Asian pear pathotypes.</title>
        <authorList>
            <person name="Armitage A.D."/>
            <person name="Cockerton H.M."/>
            <person name="Sreenivasaprasad S."/>
            <person name="Woodhall J.W."/>
            <person name="Lane C.R."/>
            <person name="Harrison R.J."/>
            <person name="Clarkson J.P."/>
        </authorList>
    </citation>
    <scope>NUCLEOTIDE SEQUENCE [LARGE SCALE GENOMIC DNA]</scope>
    <source>
        <strain evidence="1 2">FERA 650</strain>
    </source>
</reference>
<accession>A0ACB6F5J3</accession>
<comment type="caution">
    <text evidence="1">The sequence shown here is derived from an EMBL/GenBank/DDBJ whole genome shotgun (WGS) entry which is preliminary data.</text>
</comment>
<organism evidence="1 2">
    <name type="scientific">Alternaria gaisen</name>
    <dbReference type="NCBI Taxonomy" id="167740"/>
    <lineage>
        <taxon>Eukaryota</taxon>
        <taxon>Fungi</taxon>
        <taxon>Dikarya</taxon>
        <taxon>Ascomycota</taxon>
        <taxon>Pezizomycotina</taxon>
        <taxon>Dothideomycetes</taxon>
        <taxon>Pleosporomycetidae</taxon>
        <taxon>Pleosporales</taxon>
        <taxon>Pleosporineae</taxon>
        <taxon>Pleosporaceae</taxon>
        <taxon>Alternaria</taxon>
        <taxon>Alternaria sect. Alternaria</taxon>
    </lineage>
</organism>
<gene>
    <name evidence="1" type="ORF">AG0111_0g12085</name>
</gene>
<proteinExistence type="predicted"/>
<dbReference type="Proteomes" id="UP000293547">
    <property type="component" value="Unassembled WGS sequence"/>
</dbReference>
<name>A0ACB6F5J3_9PLEO</name>
<protein>
    <submittedName>
        <fullName evidence="1">Uncharacterized protein</fullName>
    </submittedName>
</protein>
<dbReference type="EMBL" id="PDWZ02000016">
    <property type="protein sequence ID" value="KAB2099685.1"/>
    <property type="molecule type" value="Genomic_DNA"/>
</dbReference>
<evidence type="ECO:0000313" key="2">
    <source>
        <dbReference type="Proteomes" id="UP000293547"/>
    </source>
</evidence>
<evidence type="ECO:0000313" key="1">
    <source>
        <dbReference type="EMBL" id="KAB2099685.1"/>
    </source>
</evidence>
<sequence length="210" mass="23235">MNIDKLLDKSLGGNQARTTGLSPYLQSPAYNNTPPAHATTSVRDGLVLPTIYKQLDTEQLYVGQPAPQPVAMEVGINGVQMTTRSKFETMTIKDHQGRCFDIPVEVAAGSRVVDDKRKRNAGASSRFRARRKEKIARQEQELCEAREKLEHYRTERDYFRSIVLQQPGAEQHHARPPTPQPRRPPSNAPSSEAGAGSPYSPLSPSISSNS</sequence>
<keyword evidence="2" id="KW-1185">Reference proteome</keyword>